<accession>A0AAE2CXM3</accession>
<feature type="region of interest" description="Disordered" evidence="1">
    <location>
        <begin position="1"/>
        <end position="47"/>
    </location>
</feature>
<comment type="caution">
    <text evidence="2">The sequence shown here is derived from an EMBL/GenBank/DDBJ whole genome shotgun (WGS) entry which is preliminary data.</text>
</comment>
<name>A0AAE2CXM3_9LAMI</name>
<organism evidence="2 3">
    <name type="scientific">Sesamum alatum</name>
    <dbReference type="NCBI Taxonomy" id="300844"/>
    <lineage>
        <taxon>Eukaryota</taxon>
        <taxon>Viridiplantae</taxon>
        <taxon>Streptophyta</taxon>
        <taxon>Embryophyta</taxon>
        <taxon>Tracheophyta</taxon>
        <taxon>Spermatophyta</taxon>
        <taxon>Magnoliopsida</taxon>
        <taxon>eudicotyledons</taxon>
        <taxon>Gunneridae</taxon>
        <taxon>Pentapetalae</taxon>
        <taxon>asterids</taxon>
        <taxon>lamiids</taxon>
        <taxon>Lamiales</taxon>
        <taxon>Pedaliaceae</taxon>
        <taxon>Sesamum</taxon>
    </lineage>
</organism>
<evidence type="ECO:0000313" key="3">
    <source>
        <dbReference type="Proteomes" id="UP001293254"/>
    </source>
</evidence>
<reference evidence="2" key="2">
    <citation type="journal article" date="2024" name="Plant">
        <title>Genomic evolution and insights into agronomic trait innovations of Sesamum species.</title>
        <authorList>
            <person name="Miao H."/>
            <person name="Wang L."/>
            <person name="Qu L."/>
            <person name="Liu H."/>
            <person name="Sun Y."/>
            <person name="Le M."/>
            <person name="Wang Q."/>
            <person name="Wei S."/>
            <person name="Zheng Y."/>
            <person name="Lin W."/>
            <person name="Duan Y."/>
            <person name="Cao H."/>
            <person name="Xiong S."/>
            <person name="Wang X."/>
            <person name="Wei L."/>
            <person name="Li C."/>
            <person name="Ma Q."/>
            <person name="Ju M."/>
            <person name="Zhao R."/>
            <person name="Li G."/>
            <person name="Mu C."/>
            <person name="Tian Q."/>
            <person name="Mei H."/>
            <person name="Zhang T."/>
            <person name="Gao T."/>
            <person name="Zhang H."/>
        </authorList>
    </citation>
    <scope>NUCLEOTIDE SEQUENCE</scope>
    <source>
        <strain evidence="2">3651</strain>
    </source>
</reference>
<evidence type="ECO:0000256" key="1">
    <source>
        <dbReference type="SAM" id="MobiDB-lite"/>
    </source>
</evidence>
<dbReference type="EMBL" id="JACGWO010000001">
    <property type="protein sequence ID" value="KAK4438411.1"/>
    <property type="molecule type" value="Genomic_DNA"/>
</dbReference>
<sequence length="104" mass="11761">MGNNEGVRNHGSRNYQGAREGRQRSRSRHPEKIPGGQREVDSCPRKGMINTIAGGPTCGDSRNARKRYARYHVPQDICTHVVQRLQCRDPITFDDDDSIEVETP</sequence>
<protein>
    <submittedName>
        <fullName evidence="2">Uncharacterized protein</fullName>
    </submittedName>
</protein>
<dbReference type="Proteomes" id="UP001293254">
    <property type="component" value="Unassembled WGS sequence"/>
</dbReference>
<dbReference type="AlphaFoldDB" id="A0AAE2CXM3"/>
<keyword evidence="3" id="KW-1185">Reference proteome</keyword>
<proteinExistence type="predicted"/>
<feature type="compositionally biased region" description="Basic and acidic residues" evidence="1">
    <location>
        <begin position="19"/>
        <end position="44"/>
    </location>
</feature>
<reference evidence="2" key="1">
    <citation type="submission" date="2020-06" db="EMBL/GenBank/DDBJ databases">
        <authorList>
            <person name="Li T."/>
            <person name="Hu X."/>
            <person name="Zhang T."/>
            <person name="Song X."/>
            <person name="Zhang H."/>
            <person name="Dai N."/>
            <person name="Sheng W."/>
            <person name="Hou X."/>
            <person name="Wei L."/>
        </authorList>
    </citation>
    <scope>NUCLEOTIDE SEQUENCE</scope>
    <source>
        <strain evidence="2">3651</strain>
        <tissue evidence="2">Leaf</tissue>
    </source>
</reference>
<gene>
    <name evidence="2" type="ORF">Salat_0175400</name>
</gene>
<evidence type="ECO:0000313" key="2">
    <source>
        <dbReference type="EMBL" id="KAK4438411.1"/>
    </source>
</evidence>